<dbReference type="GO" id="GO:0007039">
    <property type="term" value="P:protein catabolic process in the vacuole"/>
    <property type="evidence" value="ECO:0007669"/>
    <property type="project" value="TreeGrafter"/>
</dbReference>
<dbReference type="PANTHER" id="PTHR14534:SF3">
    <property type="entry name" value="GID COMPLEX SUBUNIT 4 HOMOLOG"/>
    <property type="match status" value="1"/>
</dbReference>
<sequence>SSSSAQSYYTQESPPDPSIDITRLRVRSQTYHCLYPGATFSGTQKSGRNSYDVTVTIVDVDLSSSFLCGYLCIRGLTEDWPELTTYFDAEIIGNRHGFLTQKWGATEQDDMTHWPRFPAFRHVRNELKRPRLTMPDRDRGAIFMRWKERFLIPDHKVHDISGASFAGFYYVCVEFNPQSPASNLRPAVVNESSETAMATSPPPGRRRRDSSVRRAGRGSSVGPRCPPPAATMNGFYYHQKSEPYQQLSLSHVPETFSSTFEFR</sequence>
<dbReference type="EMBL" id="KN831946">
    <property type="protein sequence ID" value="KIO13628.1"/>
    <property type="molecule type" value="Genomic_DNA"/>
</dbReference>
<evidence type="ECO:0000256" key="2">
    <source>
        <dbReference type="SAM" id="MobiDB-lite"/>
    </source>
</evidence>
<dbReference type="GO" id="GO:0034657">
    <property type="term" value="C:GID complex"/>
    <property type="evidence" value="ECO:0007669"/>
    <property type="project" value="TreeGrafter"/>
</dbReference>
<dbReference type="GO" id="GO:0006623">
    <property type="term" value="P:protein targeting to vacuole"/>
    <property type="evidence" value="ECO:0007669"/>
    <property type="project" value="TreeGrafter"/>
</dbReference>
<feature type="region of interest" description="Disordered" evidence="2">
    <location>
        <begin position="186"/>
        <end position="227"/>
    </location>
</feature>
<organism evidence="3 4">
    <name type="scientific">Pisolithus tinctorius Marx 270</name>
    <dbReference type="NCBI Taxonomy" id="870435"/>
    <lineage>
        <taxon>Eukaryota</taxon>
        <taxon>Fungi</taxon>
        <taxon>Dikarya</taxon>
        <taxon>Basidiomycota</taxon>
        <taxon>Agaricomycotina</taxon>
        <taxon>Agaricomycetes</taxon>
        <taxon>Agaricomycetidae</taxon>
        <taxon>Boletales</taxon>
        <taxon>Sclerodermatineae</taxon>
        <taxon>Pisolithaceae</taxon>
        <taxon>Pisolithus</taxon>
    </lineage>
</organism>
<gene>
    <name evidence="3" type="ORF">M404DRAFT_78680</name>
</gene>
<dbReference type="InterPro" id="IPR018618">
    <property type="entry name" value="GID4/10-like"/>
</dbReference>
<dbReference type="FunCoup" id="A0A0C3JWV6">
    <property type="interactions" value="240"/>
</dbReference>
<evidence type="ECO:0008006" key="5">
    <source>
        <dbReference type="Google" id="ProtNLM"/>
    </source>
</evidence>
<protein>
    <recommendedName>
        <fullName evidence="5">Vacuolar import and degradation protein</fullName>
    </recommendedName>
</protein>
<feature type="non-terminal residue" evidence="3">
    <location>
        <position position="1"/>
    </location>
</feature>
<name>A0A0C3JWV6_PISTI</name>
<dbReference type="Pfam" id="PF09783">
    <property type="entry name" value="Vac_ImportDeg"/>
    <property type="match status" value="1"/>
</dbReference>
<feature type="non-terminal residue" evidence="3">
    <location>
        <position position="263"/>
    </location>
</feature>
<dbReference type="GO" id="GO:0005773">
    <property type="term" value="C:vacuole"/>
    <property type="evidence" value="ECO:0007669"/>
    <property type="project" value="GOC"/>
</dbReference>
<dbReference type="Proteomes" id="UP000054217">
    <property type="component" value="Unassembled WGS sequence"/>
</dbReference>
<reference evidence="4" key="2">
    <citation type="submission" date="2015-01" db="EMBL/GenBank/DDBJ databases">
        <title>Evolutionary Origins and Diversification of the Mycorrhizal Mutualists.</title>
        <authorList>
            <consortium name="DOE Joint Genome Institute"/>
            <consortium name="Mycorrhizal Genomics Consortium"/>
            <person name="Kohler A."/>
            <person name="Kuo A."/>
            <person name="Nagy L.G."/>
            <person name="Floudas D."/>
            <person name="Copeland A."/>
            <person name="Barry K.W."/>
            <person name="Cichocki N."/>
            <person name="Veneault-Fourrey C."/>
            <person name="LaButti K."/>
            <person name="Lindquist E.A."/>
            <person name="Lipzen A."/>
            <person name="Lundell T."/>
            <person name="Morin E."/>
            <person name="Murat C."/>
            <person name="Riley R."/>
            <person name="Ohm R."/>
            <person name="Sun H."/>
            <person name="Tunlid A."/>
            <person name="Henrissat B."/>
            <person name="Grigoriev I.V."/>
            <person name="Hibbett D.S."/>
            <person name="Martin F."/>
        </authorList>
    </citation>
    <scope>NUCLEOTIDE SEQUENCE [LARGE SCALE GENOMIC DNA]</scope>
    <source>
        <strain evidence="4">Marx 270</strain>
    </source>
</reference>
<dbReference type="GO" id="GO:0043161">
    <property type="term" value="P:proteasome-mediated ubiquitin-dependent protein catabolic process"/>
    <property type="evidence" value="ECO:0007669"/>
    <property type="project" value="TreeGrafter"/>
</dbReference>
<dbReference type="AlphaFoldDB" id="A0A0C3JWV6"/>
<accession>A0A0C3JWV6</accession>
<reference evidence="3 4" key="1">
    <citation type="submission" date="2014-04" db="EMBL/GenBank/DDBJ databases">
        <authorList>
            <consortium name="DOE Joint Genome Institute"/>
            <person name="Kuo A."/>
            <person name="Kohler A."/>
            <person name="Costa M.D."/>
            <person name="Nagy L.G."/>
            <person name="Floudas D."/>
            <person name="Copeland A."/>
            <person name="Barry K.W."/>
            <person name="Cichocki N."/>
            <person name="Veneault-Fourrey C."/>
            <person name="LaButti K."/>
            <person name="Lindquist E.A."/>
            <person name="Lipzen A."/>
            <person name="Lundell T."/>
            <person name="Morin E."/>
            <person name="Murat C."/>
            <person name="Sun H."/>
            <person name="Tunlid A."/>
            <person name="Henrissat B."/>
            <person name="Grigoriev I.V."/>
            <person name="Hibbett D.S."/>
            <person name="Martin F."/>
            <person name="Nordberg H.P."/>
            <person name="Cantor M.N."/>
            <person name="Hua S.X."/>
        </authorList>
    </citation>
    <scope>NUCLEOTIDE SEQUENCE [LARGE SCALE GENOMIC DNA]</scope>
    <source>
        <strain evidence="3 4">Marx 270</strain>
    </source>
</reference>
<evidence type="ECO:0000313" key="4">
    <source>
        <dbReference type="Proteomes" id="UP000054217"/>
    </source>
</evidence>
<dbReference type="InParanoid" id="A0A0C3JWV6"/>
<comment type="similarity">
    <text evidence="1">Belongs to the GID4/VID24 family.</text>
</comment>
<evidence type="ECO:0000313" key="3">
    <source>
        <dbReference type="EMBL" id="KIO13628.1"/>
    </source>
</evidence>
<dbReference type="GO" id="GO:0045721">
    <property type="term" value="P:negative regulation of gluconeogenesis"/>
    <property type="evidence" value="ECO:0007669"/>
    <property type="project" value="TreeGrafter"/>
</dbReference>
<keyword evidence="4" id="KW-1185">Reference proteome</keyword>
<dbReference type="OrthoDB" id="62at2759"/>
<dbReference type="HOGENOM" id="CLU_028759_1_0_1"/>
<dbReference type="PANTHER" id="PTHR14534">
    <property type="entry name" value="VACUOLAR IMPORT AND DEGRADATION PROTEIN 24"/>
    <property type="match status" value="1"/>
</dbReference>
<dbReference type="STRING" id="870435.A0A0C3JWV6"/>
<proteinExistence type="inferred from homology"/>
<evidence type="ECO:0000256" key="1">
    <source>
        <dbReference type="ARBA" id="ARBA00061469"/>
    </source>
</evidence>